<name>A0A8E2E9C4_9PEZI</name>
<accession>A0A8E2E9C4</accession>
<organism evidence="1 2">
    <name type="scientific">Lepidopterella palustris CBS 459.81</name>
    <dbReference type="NCBI Taxonomy" id="1314670"/>
    <lineage>
        <taxon>Eukaryota</taxon>
        <taxon>Fungi</taxon>
        <taxon>Dikarya</taxon>
        <taxon>Ascomycota</taxon>
        <taxon>Pezizomycotina</taxon>
        <taxon>Dothideomycetes</taxon>
        <taxon>Pleosporomycetidae</taxon>
        <taxon>Mytilinidiales</taxon>
        <taxon>Argynnaceae</taxon>
        <taxon>Lepidopterella</taxon>
    </lineage>
</organism>
<reference evidence="1 2" key="1">
    <citation type="journal article" date="2016" name="Nat. Commun.">
        <title>Ectomycorrhizal ecology is imprinted in the genome of the dominant symbiotic fungus Cenococcum geophilum.</title>
        <authorList>
            <consortium name="DOE Joint Genome Institute"/>
            <person name="Peter M."/>
            <person name="Kohler A."/>
            <person name="Ohm R.A."/>
            <person name="Kuo A."/>
            <person name="Krutzmann J."/>
            <person name="Morin E."/>
            <person name="Arend M."/>
            <person name="Barry K.W."/>
            <person name="Binder M."/>
            <person name="Choi C."/>
            <person name="Clum A."/>
            <person name="Copeland A."/>
            <person name="Grisel N."/>
            <person name="Haridas S."/>
            <person name="Kipfer T."/>
            <person name="LaButti K."/>
            <person name="Lindquist E."/>
            <person name="Lipzen A."/>
            <person name="Maire R."/>
            <person name="Meier B."/>
            <person name="Mihaltcheva S."/>
            <person name="Molinier V."/>
            <person name="Murat C."/>
            <person name="Poggeler S."/>
            <person name="Quandt C.A."/>
            <person name="Sperisen C."/>
            <person name="Tritt A."/>
            <person name="Tisserant E."/>
            <person name="Crous P.W."/>
            <person name="Henrissat B."/>
            <person name="Nehls U."/>
            <person name="Egli S."/>
            <person name="Spatafora J.W."/>
            <person name="Grigoriev I.V."/>
            <person name="Martin F.M."/>
        </authorList>
    </citation>
    <scope>NUCLEOTIDE SEQUENCE [LARGE SCALE GENOMIC DNA]</scope>
    <source>
        <strain evidence="1 2">CBS 459.81</strain>
    </source>
</reference>
<evidence type="ECO:0000313" key="2">
    <source>
        <dbReference type="Proteomes" id="UP000250266"/>
    </source>
</evidence>
<proteinExistence type="predicted"/>
<dbReference type="Proteomes" id="UP000250266">
    <property type="component" value="Unassembled WGS sequence"/>
</dbReference>
<gene>
    <name evidence="1" type="ORF">K432DRAFT_454492</name>
</gene>
<keyword evidence="2" id="KW-1185">Reference proteome</keyword>
<dbReference type="AlphaFoldDB" id="A0A8E2E9C4"/>
<protein>
    <submittedName>
        <fullName evidence="1">Uncharacterized protein</fullName>
    </submittedName>
</protein>
<dbReference type="OrthoDB" id="5368934at2759"/>
<sequence length="534" mass="60482">MMFKKNLLPEPELRDFDPYGELECDSRIGSCICINTGKNELGMTVKDSAKETERNVIYLLEHPQMLTNATKLYVIGDWNTQIELSHISEEMQNEVSDPWTVVSKEYNHDGKGSTALTLQETRTEALEELEWTKAVQSIAKVIEKMENLLELTWCSDLPFLGLLWSAISPNLEKLRTNIGVPVRFDLEDFGRPVYIQQEEMEPLTNLTKLKELRIFQMMESFQSIIWETVWKNQSEDKMMEILDLRMCLEPIVRSDSCRTDWIKAEKVEGVMKLGEGEVLQYRGLDGKGVLHHAYGHGEYLDILAIRKARLTAGVEETTPYLPLMKLALDGFVVDGLPFEKELAPVSLLNCRNKCYDAGITPRKLPHNDPQWPEFAWGYFILVWPNWMGVYDSHGFELDENGKRKNGEPYEEEDPDAILDLATGRLRQFYVSEPVKLAKANLALAGEGRGESPSEDESDGGVAIQKVKPLLKENSNGGTTVSEVAVSTVDEDWTKVSSDCSVLDGPEESSQDEVTVVDEAENNLNEIVVDRVRHV</sequence>
<dbReference type="EMBL" id="KV744991">
    <property type="protein sequence ID" value="OCK79707.1"/>
    <property type="molecule type" value="Genomic_DNA"/>
</dbReference>
<evidence type="ECO:0000313" key="1">
    <source>
        <dbReference type="EMBL" id="OCK79707.1"/>
    </source>
</evidence>